<protein>
    <recommendedName>
        <fullName evidence="2">SET domain-containing protein</fullName>
    </recommendedName>
</protein>
<feature type="compositionally biased region" description="Polar residues" evidence="1">
    <location>
        <begin position="850"/>
        <end position="865"/>
    </location>
</feature>
<dbReference type="Gene3D" id="2.170.270.10">
    <property type="entry name" value="SET domain"/>
    <property type="match status" value="1"/>
</dbReference>
<dbReference type="PANTHER" id="PTHR46167:SF1">
    <property type="entry name" value="N-LYSINE METHYLTRANSFERASE KMT5A"/>
    <property type="match status" value="1"/>
</dbReference>
<dbReference type="SMART" id="SM00317">
    <property type="entry name" value="SET"/>
    <property type="match status" value="1"/>
</dbReference>
<dbReference type="SUPFAM" id="SSF82199">
    <property type="entry name" value="SET domain"/>
    <property type="match status" value="1"/>
</dbReference>
<dbReference type="EMBL" id="KQ001662">
    <property type="protein sequence ID" value="KJP88388.1"/>
    <property type="molecule type" value="Genomic_DNA"/>
</dbReference>
<proteinExistence type="predicted"/>
<reference evidence="3 4" key="1">
    <citation type="submission" date="2014-03" db="EMBL/GenBank/DDBJ databases">
        <title>The Genome Sequence of Plasmodium fragile nilgiri.</title>
        <authorList>
            <consortium name="The Broad Institute Genomics Platform"/>
            <consortium name="The Broad Institute Genome Sequencing Center for Infectious Disease"/>
            <person name="Neafsey D."/>
            <person name="Duraisingh M."/>
            <person name="Young S.K."/>
            <person name="Zeng Q."/>
            <person name="Gargeya S."/>
            <person name="Abouelleil A."/>
            <person name="Alvarado L."/>
            <person name="Chapman S.B."/>
            <person name="Gainer-Dewar J."/>
            <person name="Goldberg J."/>
            <person name="Griggs A."/>
            <person name="Gujja S."/>
            <person name="Hansen M."/>
            <person name="Howarth C."/>
            <person name="Imamovic A."/>
            <person name="Larimer J."/>
            <person name="Pearson M."/>
            <person name="Poon T.W."/>
            <person name="Priest M."/>
            <person name="Roberts A."/>
            <person name="Saif S."/>
            <person name="Shea T."/>
            <person name="Sykes S."/>
            <person name="Wortman J."/>
            <person name="Nusbaum C."/>
            <person name="Birren B."/>
        </authorList>
    </citation>
    <scope>NUCLEOTIDE SEQUENCE [LARGE SCALE GENOMIC DNA]</scope>
    <source>
        <strain evidence="4">nilgiri</strain>
    </source>
</reference>
<dbReference type="PANTHER" id="PTHR46167">
    <property type="entry name" value="N-LYSINE METHYLTRANSFERASE KMT5A"/>
    <property type="match status" value="1"/>
</dbReference>
<dbReference type="GO" id="GO:0042799">
    <property type="term" value="F:histone H4K20 methyltransferase activity"/>
    <property type="evidence" value="ECO:0007669"/>
    <property type="project" value="TreeGrafter"/>
</dbReference>
<feature type="region of interest" description="Disordered" evidence="1">
    <location>
        <begin position="1"/>
        <end position="25"/>
    </location>
</feature>
<dbReference type="InterPro" id="IPR051760">
    <property type="entry name" value="KMT5A"/>
</dbReference>
<dbReference type="VEuPathDB" id="PlasmoDB:AK88_02004"/>
<dbReference type="InterPro" id="IPR046341">
    <property type="entry name" value="SET_dom_sf"/>
</dbReference>
<feature type="region of interest" description="Disordered" evidence="1">
    <location>
        <begin position="303"/>
        <end position="322"/>
    </location>
</feature>
<evidence type="ECO:0000313" key="3">
    <source>
        <dbReference type="EMBL" id="KJP88388.1"/>
    </source>
</evidence>
<sequence>MKTSTSNSFADANADTSGNCSGNKCSASETTFTNAASVIWIEKEKLDSIIHIPLYSDLSKYVSDLSRHPLKQKNEEERGAMLSKIFLLFDDNSCNIAVDISALYESDNNKIPLLIYERYYFWSLHFLFEKSKIKTQKLNICSDINGRYQINKLNEYDDDVYMYTSIYNCAYNRNDDEKNVRVTSYSKLGTDTYKDVNRELTIYNKDYIKYLYLNDLKNNVMKENQSKGGGDGSAGGNSFEAFKGRISSGHPLFEKGLYSKNEIKWYRLNIKIESVEKKKKNKNQYLSKGKGFPLSSHLLTFNSYNSNNSNRNHRNSSGNRNVDIYQNSNRVFSCERRSLINPHSFKKEMCDPTFDSNLVDSISHLSLIDNEATRKNIHNLMKVQKRSFFMLDQENDKNVLDISNDEFLLLSSNRRSESVLDSNKRESLASSDNQTGKRRKRMNWFYYKSSSNETNCGLDDDDRSTSRGNSVCAMDHAESYVENKRKKKEEALGCVRDSGDNNGGDKGDGPCGSFVISDAAFTASRNRVTKMKNVYSPNGRQPPGGHAQSGAEEVAEDNIINSCIPAESKAYVRTVNAGDSDTEFHSFDVEEEVDGMASAPVIVVDPSEKKQEKEETQIKTNALFIHDKKTLRTLNQNTKVYQENVEKYYSQFKNIISEPFDQKEGIEKIKRRKDHNRETQTMYINKILKSILNKEKSHLNSLSKNFKRIEGFYKQNYKIYIIESKDDLNDKKNIFKSDDHAYDLSIPPCDEMSHEVSEHLNILNQFKIYLRRCNGEYLPRKYQTRITTDVRKPIGAGKNQVNFQANVSCTHKKETEQRATSMKNSLTKMIPKGGQRGDVAVEAAAEPEETSTNSSQRETMTTHLTTHNPSDNGIIFYAYNKKNPTSVKEIKEGDSLYIKFDDNSYDDYDKIRVLKKDDLLQMLICLMRNPEYLKLSNISTYSPDLLWNLSVHFKNDPYDMELHLDKMYTHFCRRYDITFLDGNPTFDIQLGFAPLVERLGHAKFDSQLGHQQGDRADFQPDCSTECSSDSLSECSSEEVYESGAKTATGMRRFKSTKKVKKENLKEIETMKLKDYVSFMDKFLQNVNAAKLKRLKSIQTENYKKYEYDRTINKLNKQKLLELFVDKKNEINTIPLSFLKEQSRNIIYAENLKMNMFACINIIFDDVKGRCIYAASDLNKFDFVFEYVGELLTHKEAMERERKYNRNKKKGCYMFYFKHENKRYCIDGTEENIDAAINNKDKKYFLRSFARLVNHSKKNANLIPKVLTVASRPRLFFVAARNIKEGEELLIDYGERDREIIKNNEWLKG</sequence>
<name>A0A0D9QN86_PLAFR</name>
<accession>A0A0D9QN86</accession>
<dbReference type="Pfam" id="PF00856">
    <property type="entry name" value="SET"/>
    <property type="match status" value="1"/>
</dbReference>
<dbReference type="RefSeq" id="XP_012335062.1">
    <property type="nucleotide sequence ID" value="XM_012479639.1"/>
</dbReference>
<feature type="compositionally biased region" description="Low complexity" evidence="1">
    <location>
        <begin position="303"/>
        <end position="321"/>
    </location>
</feature>
<feature type="region of interest" description="Disordered" evidence="1">
    <location>
        <begin position="534"/>
        <end position="553"/>
    </location>
</feature>
<feature type="domain" description="SET" evidence="2">
    <location>
        <begin position="1149"/>
        <end position="1293"/>
    </location>
</feature>
<dbReference type="InterPro" id="IPR047266">
    <property type="entry name" value="KMT5A-like_SET"/>
</dbReference>
<evidence type="ECO:0000256" key="1">
    <source>
        <dbReference type="SAM" id="MobiDB-lite"/>
    </source>
</evidence>
<dbReference type="GO" id="GO:0005634">
    <property type="term" value="C:nucleus"/>
    <property type="evidence" value="ECO:0007669"/>
    <property type="project" value="TreeGrafter"/>
</dbReference>
<keyword evidence="4" id="KW-1185">Reference proteome</keyword>
<gene>
    <name evidence="3" type="ORF">AK88_02004</name>
</gene>
<dbReference type="OMA" id="HENKRYC"/>
<dbReference type="GeneID" id="24267318"/>
<organism evidence="3 4">
    <name type="scientific">Plasmodium fragile</name>
    <dbReference type="NCBI Taxonomy" id="5857"/>
    <lineage>
        <taxon>Eukaryota</taxon>
        <taxon>Sar</taxon>
        <taxon>Alveolata</taxon>
        <taxon>Apicomplexa</taxon>
        <taxon>Aconoidasida</taxon>
        <taxon>Haemosporida</taxon>
        <taxon>Plasmodiidae</taxon>
        <taxon>Plasmodium</taxon>
        <taxon>Plasmodium (Plasmodium)</taxon>
    </lineage>
</organism>
<feature type="region of interest" description="Disordered" evidence="1">
    <location>
        <begin position="843"/>
        <end position="865"/>
    </location>
</feature>
<dbReference type="GO" id="GO:0005700">
    <property type="term" value="C:polytene chromosome"/>
    <property type="evidence" value="ECO:0007669"/>
    <property type="project" value="TreeGrafter"/>
</dbReference>
<dbReference type="CDD" id="cd10528">
    <property type="entry name" value="SET_SETD8"/>
    <property type="match status" value="1"/>
</dbReference>
<dbReference type="PROSITE" id="PS50280">
    <property type="entry name" value="SET"/>
    <property type="match status" value="1"/>
</dbReference>
<dbReference type="GO" id="GO:0006357">
    <property type="term" value="P:regulation of transcription by RNA polymerase II"/>
    <property type="evidence" value="ECO:0007669"/>
    <property type="project" value="TreeGrafter"/>
</dbReference>
<dbReference type="InterPro" id="IPR001214">
    <property type="entry name" value="SET_dom"/>
</dbReference>
<evidence type="ECO:0000259" key="2">
    <source>
        <dbReference type="PROSITE" id="PS50280"/>
    </source>
</evidence>
<evidence type="ECO:0000313" key="4">
    <source>
        <dbReference type="Proteomes" id="UP000054561"/>
    </source>
</evidence>
<dbReference type="OrthoDB" id="5560686at2759"/>
<dbReference type="Proteomes" id="UP000054561">
    <property type="component" value="Unassembled WGS sequence"/>
</dbReference>